<evidence type="ECO:0000313" key="1">
    <source>
        <dbReference type="EMBL" id="EPJ42876.1"/>
    </source>
</evidence>
<evidence type="ECO:0000313" key="2">
    <source>
        <dbReference type="Proteomes" id="UP000015001"/>
    </source>
</evidence>
<reference evidence="1 2" key="1">
    <citation type="submission" date="2013-02" db="EMBL/GenBank/DDBJ databases">
        <title>Draft Genome Sequence of Streptomyces afghaniensis, Which Produces Compounds of the Julimycin B-Complex.</title>
        <authorList>
            <person name="Gruening B.A."/>
            <person name="Praeg A."/>
            <person name="Erxleben A."/>
            <person name="Guenther S."/>
            <person name="Fiedler H.-P."/>
            <person name="Goodfellow M."/>
            <person name="Mueller M."/>
        </authorList>
    </citation>
    <scope>NUCLEOTIDE SEQUENCE [LARGE SCALE GENOMIC DNA]</scope>
    <source>
        <strain evidence="1 2">772</strain>
    </source>
</reference>
<gene>
    <name evidence="1" type="ORF">STAFG_0068</name>
</gene>
<proteinExistence type="predicted"/>
<comment type="caution">
    <text evidence="1">The sequence shown here is derived from an EMBL/GenBank/DDBJ whole genome shotgun (WGS) entry which is preliminary data.</text>
</comment>
<dbReference type="HOGENOM" id="CLU_3258184_0_0_11"/>
<protein>
    <submittedName>
        <fullName evidence="1">Uncharacterized protein</fullName>
    </submittedName>
</protein>
<organism evidence="1 2">
    <name type="scientific">Streptomyces afghaniensis 772</name>
    <dbReference type="NCBI Taxonomy" id="1283301"/>
    <lineage>
        <taxon>Bacteria</taxon>
        <taxon>Bacillati</taxon>
        <taxon>Actinomycetota</taxon>
        <taxon>Actinomycetes</taxon>
        <taxon>Kitasatosporales</taxon>
        <taxon>Streptomycetaceae</taxon>
        <taxon>Streptomyces</taxon>
    </lineage>
</organism>
<keyword evidence="2" id="KW-1185">Reference proteome</keyword>
<dbReference type="EMBL" id="AOPY01000360">
    <property type="protein sequence ID" value="EPJ42876.1"/>
    <property type="molecule type" value="Genomic_DNA"/>
</dbReference>
<dbReference type="PATRIC" id="fig|1283301.3.peg.63"/>
<sequence length="42" mass="4428">MPLGFLTMILGLPGTPGRVPPGTAAVLARFHLPEELRTEVTA</sequence>
<dbReference type="AlphaFoldDB" id="S4N001"/>
<name>S4N001_9ACTN</name>
<accession>S4N001</accession>
<dbReference type="Proteomes" id="UP000015001">
    <property type="component" value="Unassembled WGS sequence"/>
</dbReference>